<name>A0A6M3LNV4_9ZZZZ</name>
<gene>
    <name evidence="1" type="ORF">MM415B03829_0009</name>
</gene>
<accession>A0A6M3LNV4</accession>
<protein>
    <submittedName>
        <fullName evidence="1">Uncharacterized protein</fullName>
    </submittedName>
</protein>
<organism evidence="1">
    <name type="scientific">viral metagenome</name>
    <dbReference type="NCBI Taxonomy" id="1070528"/>
    <lineage>
        <taxon>unclassified sequences</taxon>
        <taxon>metagenomes</taxon>
        <taxon>organismal metagenomes</taxon>
    </lineage>
</organism>
<sequence>MKYMDKIELVQQIGNEVCENCGSGFDCGIDLLNCIRIDNAVEMIDAYLEQEAVRASGE</sequence>
<proteinExistence type="predicted"/>
<reference evidence="1" key="1">
    <citation type="submission" date="2020-03" db="EMBL/GenBank/DDBJ databases">
        <title>The deep terrestrial virosphere.</title>
        <authorList>
            <person name="Holmfeldt K."/>
            <person name="Nilsson E."/>
            <person name="Simone D."/>
            <person name="Lopez-Fernandez M."/>
            <person name="Wu X."/>
            <person name="de Brujin I."/>
            <person name="Lundin D."/>
            <person name="Andersson A."/>
            <person name="Bertilsson S."/>
            <person name="Dopson M."/>
        </authorList>
    </citation>
    <scope>NUCLEOTIDE SEQUENCE</scope>
    <source>
        <strain evidence="1">MM415B03829</strain>
    </source>
</reference>
<evidence type="ECO:0000313" key="1">
    <source>
        <dbReference type="EMBL" id="QJA94538.1"/>
    </source>
</evidence>
<dbReference type="AlphaFoldDB" id="A0A6M3LNV4"/>
<dbReference type="EMBL" id="MT143240">
    <property type="protein sequence ID" value="QJA94538.1"/>
    <property type="molecule type" value="Genomic_DNA"/>
</dbReference>